<feature type="region of interest" description="Disordered" evidence="1">
    <location>
        <begin position="249"/>
        <end position="360"/>
    </location>
</feature>
<dbReference type="Pfam" id="PF06687">
    <property type="entry name" value="SUR7"/>
    <property type="match status" value="1"/>
</dbReference>
<feature type="compositionally biased region" description="Polar residues" evidence="1">
    <location>
        <begin position="203"/>
        <end position="212"/>
    </location>
</feature>
<feature type="transmembrane region" description="Helical" evidence="2">
    <location>
        <begin position="12"/>
        <end position="30"/>
    </location>
</feature>
<evidence type="ECO:0000313" key="3">
    <source>
        <dbReference type="EMBL" id="OAD67487.1"/>
    </source>
</evidence>
<dbReference type="RefSeq" id="XP_018285527.1">
    <property type="nucleotide sequence ID" value="XM_018442083.1"/>
</dbReference>
<proteinExistence type="predicted"/>
<feature type="transmembrane region" description="Helical" evidence="2">
    <location>
        <begin position="133"/>
        <end position="153"/>
    </location>
</feature>
<dbReference type="Proteomes" id="UP000077315">
    <property type="component" value="Unassembled WGS sequence"/>
</dbReference>
<dbReference type="InParanoid" id="A0A167K8L8"/>
<organism evidence="3 4">
    <name type="scientific">Phycomyces blakesleeanus (strain ATCC 8743b / DSM 1359 / FGSC 10004 / NBRC 33097 / NRRL 1555)</name>
    <dbReference type="NCBI Taxonomy" id="763407"/>
    <lineage>
        <taxon>Eukaryota</taxon>
        <taxon>Fungi</taxon>
        <taxon>Fungi incertae sedis</taxon>
        <taxon>Mucoromycota</taxon>
        <taxon>Mucoromycotina</taxon>
        <taxon>Mucoromycetes</taxon>
        <taxon>Mucorales</taxon>
        <taxon>Phycomycetaceae</taxon>
        <taxon>Phycomyces</taxon>
    </lineage>
</organism>
<evidence type="ECO:0000256" key="2">
    <source>
        <dbReference type="SAM" id="Phobius"/>
    </source>
</evidence>
<name>A0A167K8L8_PHYB8</name>
<feature type="compositionally biased region" description="Low complexity" evidence="1">
    <location>
        <begin position="269"/>
        <end position="293"/>
    </location>
</feature>
<dbReference type="InterPro" id="IPR009571">
    <property type="entry name" value="SUR7/Rim9-like_fungi"/>
</dbReference>
<keyword evidence="2" id="KW-1133">Transmembrane helix</keyword>
<dbReference type="GO" id="GO:0005886">
    <property type="term" value="C:plasma membrane"/>
    <property type="evidence" value="ECO:0007669"/>
    <property type="project" value="InterPro"/>
</dbReference>
<keyword evidence="4" id="KW-1185">Reference proteome</keyword>
<feature type="region of interest" description="Disordered" evidence="1">
    <location>
        <begin position="203"/>
        <end position="222"/>
    </location>
</feature>
<dbReference type="GeneID" id="29002989"/>
<sequence length="360" mass="38736">MQGTTLRAIGGLVIAIGIILQCTVVIGSLGGNEAQETFYVGRYSSDDEFLQFGLWSYCVGIGSRVTRCGSSASDLSIFNGDSINIAMVATYLESTTVLSMAADCLYILSFVISIISALIIFSRKDGKSCVSATLPLITFFVLLSSLLCLVLMGTVVDSKGKKDNLSIQHKMGAIVWISISSAVCIFISAGFYLASLVERKPSQDFTQRSNRSGPGLCPTRSQVANNGGPKLDCIDHFLYSIGLFGLPGATDDSVRPLRQNAGSYPTSGTPPARNRTTANTPTPNTPTTPTTRTSHGTPNRPIRRHSSPPTNPTGETSDVDTLPSYRTIDPLDPTRNENRNTTPRATENTSDQQNNRHVHF</sequence>
<protein>
    <submittedName>
        <fullName evidence="3">Uncharacterized protein</fullName>
    </submittedName>
</protein>
<dbReference type="Gene3D" id="1.20.140.150">
    <property type="match status" value="1"/>
</dbReference>
<gene>
    <name evidence="3" type="ORF">PHYBLDRAFT_69356</name>
</gene>
<accession>A0A167K8L8</accession>
<dbReference type="VEuPathDB" id="FungiDB:PHYBLDRAFT_69356"/>
<evidence type="ECO:0000313" key="4">
    <source>
        <dbReference type="Proteomes" id="UP000077315"/>
    </source>
</evidence>
<feature type="transmembrane region" description="Helical" evidence="2">
    <location>
        <begin position="97"/>
        <end position="121"/>
    </location>
</feature>
<keyword evidence="2" id="KW-0812">Transmembrane</keyword>
<feature type="compositionally biased region" description="Polar residues" evidence="1">
    <location>
        <begin position="339"/>
        <end position="360"/>
    </location>
</feature>
<feature type="transmembrane region" description="Helical" evidence="2">
    <location>
        <begin position="173"/>
        <end position="194"/>
    </location>
</feature>
<keyword evidence="2" id="KW-0472">Membrane</keyword>
<dbReference type="OrthoDB" id="10652399at2759"/>
<dbReference type="AlphaFoldDB" id="A0A167K8L8"/>
<evidence type="ECO:0000256" key="1">
    <source>
        <dbReference type="SAM" id="MobiDB-lite"/>
    </source>
</evidence>
<dbReference type="EMBL" id="KV440999">
    <property type="protein sequence ID" value="OAD67487.1"/>
    <property type="molecule type" value="Genomic_DNA"/>
</dbReference>
<reference evidence="4" key="1">
    <citation type="submission" date="2015-06" db="EMBL/GenBank/DDBJ databases">
        <title>Expansion of signal transduction pathways in fungi by whole-genome duplication.</title>
        <authorList>
            <consortium name="DOE Joint Genome Institute"/>
            <person name="Corrochano L.M."/>
            <person name="Kuo A."/>
            <person name="Marcet-Houben M."/>
            <person name="Polaino S."/>
            <person name="Salamov A."/>
            <person name="Villalobos J.M."/>
            <person name="Alvarez M.I."/>
            <person name="Avalos J."/>
            <person name="Benito E.P."/>
            <person name="Benoit I."/>
            <person name="Burger G."/>
            <person name="Camino L.P."/>
            <person name="Canovas D."/>
            <person name="Cerda-Olmedo E."/>
            <person name="Cheng J.-F."/>
            <person name="Dominguez A."/>
            <person name="Elias M."/>
            <person name="Eslava A.P."/>
            <person name="Glaser F."/>
            <person name="Grimwood J."/>
            <person name="Gutierrez G."/>
            <person name="Heitman J."/>
            <person name="Henrissat B."/>
            <person name="Iturriaga E.A."/>
            <person name="Lang B.F."/>
            <person name="Lavin J.L."/>
            <person name="Lee S."/>
            <person name="Li W."/>
            <person name="Lindquist E."/>
            <person name="Lopez-Garcia S."/>
            <person name="Luque E.M."/>
            <person name="Marcos A.T."/>
            <person name="Martin J."/>
            <person name="McCluskey K."/>
            <person name="Medina H.R."/>
            <person name="Miralles-Duran A."/>
            <person name="Miyazaki A."/>
            <person name="Munoz-Torres E."/>
            <person name="Oguiza J.A."/>
            <person name="Ohm R."/>
            <person name="Olmedo M."/>
            <person name="Orejas M."/>
            <person name="Ortiz-Castellanos L."/>
            <person name="Pisabarro A.G."/>
            <person name="Rodriguez-Romero J."/>
            <person name="Ruiz-Herrera J."/>
            <person name="Ruiz-Vazquez R."/>
            <person name="Sanz C."/>
            <person name="Schackwitz W."/>
            <person name="Schmutz J."/>
            <person name="Shahriari M."/>
            <person name="Shelest E."/>
            <person name="Silva-Franco F."/>
            <person name="Soanes D."/>
            <person name="Syed K."/>
            <person name="Tagua V.G."/>
            <person name="Talbot N.J."/>
            <person name="Thon M."/>
            <person name="De vries R.P."/>
            <person name="Wiebenga A."/>
            <person name="Yadav J.S."/>
            <person name="Braun E.L."/>
            <person name="Baker S."/>
            <person name="Garre V."/>
            <person name="Horwitz B."/>
            <person name="Torres-Martinez S."/>
            <person name="Idnurm A."/>
            <person name="Herrera-Estrella A."/>
            <person name="Gabaldon T."/>
            <person name="Grigoriev I.V."/>
        </authorList>
    </citation>
    <scope>NUCLEOTIDE SEQUENCE [LARGE SCALE GENOMIC DNA]</scope>
    <source>
        <strain evidence="4">NRRL 1555(-)</strain>
    </source>
</reference>